<proteinExistence type="predicted"/>
<evidence type="ECO:0000256" key="1">
    <source>
        <dbReference type="SAM" id="Phobius"/>
    </source>
</evidence>
<dbReference type="AlphaFoldDB" id="A0A645AJU4"/>
<name>A0A645AJU4_9ZZZZ</name>
<sequence length="396" mass="46481">MAYVNFKEENYKLKIQLEKRKKNNEKNYSYISKHKNEMTDYDPDNRYSYGIIENEFIGKKGLLDEKDYYNISNKDIVCTNFKDCTFANTKFINCRIIGCKFYDCKFILGGVIFENCIFIMEDNIQLPSLNNTTNYSCEFYNCEVYSEFKNCDLSYVVFENCLIKNTSFEICMMKSMIINKCELNKIKISDSDLSGFKTHKCYILDFEFDDKYKTKLDEKTFFDKLVEIQKNREEYQGLYMTYQIIADKFKENTLDNNFGEYYYLCRKIECKTLDPIPKIGSYLYRMSCGYGERPFNALFMGIFLIIIFAFLYLIVGIDIHNNYVIYNLETLKRFNFMKFIKDYNESLALSSGIFLGVGGYSSEPVQISLIVSNIEMILGVITVGVGIGAIVRKIIR</sequence>
<comment type="caution">
    <text evidence="2">The sequence shown here is derived from an EMBL/GenBank/DDBJ whole genome shotgun (WGS) entry which is preliminary data.</text>
</comment>
<evidence type="ECO:0000313" key="2">
    <source>
        <dbReference type="EMBL" id="MPM53429.1"/>
    </source>
</evidence>
<organism evidence="2">
    <name type="scientific">bioreactor metagenome</name>
    <dbReference type="NCBI Taxonomy" id="1076179"/>
    <lineage>
        <taxon>unclassified sequences</taxon>
        <taxon>metagenomes</taxon>
        <taxon>ecological metagenomes</taxon>
    </lineage>
</organism>
<keyword evidence="1" id="KW-0812">Transmembrane</keyword>
<accession>A0A645AJU4</accession>
<keyword evidence="1" id="KW-0472">Membrane</keyword>
<keyword evidence="1" id="KW-1133">Transmembrane helix</keyword>
<reference evidence="2" key="1">
    <citation type="submission" date="2019-08" db="EMBL/GenBank/DDBJ databases">
        <authorList>
            <person name="Kucharzyk K."/>
            <person name="Murdoch R.W."/>
            <person name="Higgins S."/>
            <person name="Loffler F."/>
        </authorList>
    </citation>
    <scope>NUCLEOTIDE SEQUENCE</scope>
</reference>
<feature type="transmembrane region" description="Helical" evidence="1">
    <location>
        <begin position="367"/>
        <end position="391"/>
    </location>
</feature>
<evidence type="ECO:0008006" key="3">
    <source>
        <dbReference type="Google" id="ProtNLM"/>
    </source>
</evidence>
<gene>
    <name evidence="2" type="ORF">SDC9_100197</name>
</gene>
<feature type="transmembrane region" description="Helical" evidence="1">
    <location>
        <begin position="295"/>
        <end position="315"/>
    </location>
</feature>
<dbReference type="EMBL" id="VSSQ01014331">
    <property type="protein sequence ID" value="MPM53429.1"/>
    <property type="molecule type" value="Genomic_DNA"/>
</dbReference>
<dbReference type="SUPFAM" id="SSF141571">
    <property type="entry name" value="Pentapeptide repeat-like"/>
    <property type="match status" value="1"/>
</dbReference>
<dbReference type="Gene3D" id="2.160.20.80">
    <property type="entry name" value="E3 ubiquitin-protein ligase SopA"/>
    <property type="match status" value="1"/>
</dbReference>
<protein>
    <recommendedName>
        <fullName evidence="3">Pentapeptide repeat-containing protein</fullName>
    </recommendedName>
</protein>